<keyword evidence="3" id="KW-1185">Reference proteome</keyword>
<dbReference type="PANTHER" id="PTHR33608">
    <property type="entry name" value="BLL2464 PROTEIN"/>
    <property type="match status" value="1"/>
</dbReference>
<comment type="caution">
    <text evidence="2">The sequence shown here is derived from an EMBL/GenBank/DDBJ whole genome shotgun (WGS) entry which is preliminary data.</text>
</comment>
<organism evidence="2 3">
    <name type="scientific">Prosthecobacter algae</name>
    <dbReference type="NCBI Taxonomy" id="1144682"/>
    <lineage>
        <taxon>Bacteria</taxon>
        <taxon>Pseudomonadati</taxon>
        <taxon>Verrucomicrobiota</taxon>
        <taxon>Verrucomicrobiia</taxon>
        <taxon>Verrucomicrobiales</taxon>
        <taxon>Verrucomicrobiaceae</taxon>
        <taxon>Prosthecobacter</taxon>
    </lineage>
</organism>
<dbReference type="EMBL" id="BAABIA010000002">
    <property type="protein sequence ID" value="GAA5135846.1"/>
    <property type="molecule type" value="Genomic_DNA"/>
</dbReference>
<evidence type="ECO:0000259" key="1">
    <source>
        <dbReference type="Pfam" id="PF01882"/>
    </source>
</evidence>
<reference evidence="3" key="1">
    <citation type="journal article" date="2019" name="Int. J. Syst. Evol. Microbiol.">
        <title>The Global Catalogue of Microorganisms (GCM) 10K type strain sequencing project: providing services to taxonomists for standard genome sequencing and annotation.</title>
        <authorList>
            <consortium name="The Broad Institute Genomics Platform"/>
            <consortium name="The Broad Institute Genome Sequencing Center for Infectious Disease"/>
            <person name="Wu L."/>
            <person name="Ma J."/>
        </authorList>
    </citation>
    <scope>NUCLEOTIDE SEQUENCE [LARGE SCALE GENOMIC DNA]</scope>
    <source>
        <strain evidence="3">JCM 18053</strain>
    </source>
</reference>
<accession>A0ABP9NX75</accession>
<dbReference type="PANTHER" id="PTHR33608:SF12">
    <property type="entry name" value="DUF58 DOMAIN-CONTAINING PROTEIN"/>
    <property type="match status" value="1"/>
</dbReference>
<dbReference type="Proteomes" id="UP001499852">
    <property type="component" value="Unassembled WGS sequence"/>
</dbReference>
<evidence type="ECO:0000313" key="3">
    <source>
        <dbReference type="Proteomes" id="UP001499852"/>
    </source>
</evidence>
<dbReference type="Pfam" id="PF01882">
    <property type="entry name" value="DUF58"/>
    <property type="match status" value="1"/>
</dbReference>
<gene>
    <name evidence="2" type="ORF">GCM10023213_09870</name>
</gene>
<evidence type="ECO:0000313" key="2">
    <source>
        <dbReference type="EMBL" id="GAA5135846.1"/>
    </source>
</evidence>
<sequence>MNTLPDMAELQRLQAQAREWARVLKLPFRQQRWRGHSGEFQGTGVGSSLDFQDHRVYIPGDDPRQINWQAYARTGTYTMKLYREEVRPLVDLILDVSDSMFAYPAKQQRVLELLAYAAEASLQTGATLRCFVVRGAGHRMLETDLLLSGRWPSELSSLPASAEAPALARLPLRAGALRLFISDLLFAAEPETLLGCLSQRNGRGIVLAPFAEEEASPAWDGNYEFQDAETTHLHEHRIEPDILRRYLQAYARHFQLWKTAVAKHGVALVRVPAGLGFVEALRTEGIPSGGIEAA</sequence>
<name>A0ABP9NX75_9BACT</name>
<proteinExistence type="predicted"/>
<feature type="domain" description="DUF58" evidence="1">
    <location>
        <begin position="54"/>
        <end position="251"/>
    </location>
</feature>
<dbReference type="InterPro" id="IPR002881">
    <property type="entry name" value="DUF58"/>
</dbReference>
<protein>
    <recommendedName>
        <fullName evidence="1">DUF58 domain-containing protein</fullName>
    </recommendedName>
</protein>
<dbReference type="RefSeq" id="WP_345735258.1">
    <property type="nucleotide sequence ID" value="NZ_BAABIA010000002.1"/>
</dbReference>